<protein>
    <submittedName>
        <fullName evidence="2">Uncharacterized protein</fullName>
    </submittedName>
</protein>
<keyword evidence="3" id="KW-1185">Reference proteome</keyword>
<name>A0A7M5UT75_9CNID</name>
<organism evidence="2 3">
    <name type="scientific">Clytia hemisphaerica</name>
    <dbReference type="NCBI Taxonomy" id="252671"/>
    <lineage>
        <taxon>Eukaryota</taxon>
        <taxon>Metazoa</taxon>
        <taxon>Cnidaria</taxon>
        <taxon>Hydrozoa</taxon>
        <taxon>Hydroidolina</taxon>
        <taxon>Leptothecata</taxon>
        <taxon>Obeliida</taxon>
        <taxon>Clytiidae</taxon>
        <taxon>Clytia</taxon>
    </lineage>
</organism>
<accession>A0A7M5UT75</accession>
<dbReference type="Proteomes" id="UP000594262">
    <property type="component" value="Unplaced"/>
</dbReference>
<dbReference type="EnsemblMetazoa" id="CLYHEMT005417.1">
    <property type="protein sequence ID" value="CLYHEMP005417.1"/>
    <property type="gene ID" value="CLYHEMG005417"/>
</dbReference>
<evidence type="ECO:0000313" key="3">
    <source>
        <dbReference type="Proteomes" id="UP000594262"/>
    </source>
</evidence>
<feature type="compositionally biased region" description="Polar residues" evidence="1">
    <location>
        <begin position="94"/>
        <end position="141"/>
    </location>
</feature>
<sequence>MLDQTYYDPRAVYQEDLVIYNLINPSQDPHHHDINKMENTHFKQPKSFNNNKFNFIRKVKDVCKTKHNRSKFQPVDMFISTKNDPTPADHRQSIIEQNRPTTNIVENSHTTDYSLPDTSRSTDINENPNHLNPSLPETKSTNTNETLENIAIETKDDFQHLHFKPMKLRIKDGNKIVHKHHVICEVSESQVEQWLQMKKEHVEQLEREWPSDEELDRKRIGSHGRRFYNDLLNKYVRENRSEERQPTLAKGNSRYFKKGGLKDLSKQIIPRRIQVQYDQDLLSDL</sequence>
<feature type="region of interest" description="Disordered" evidence="1">
    <location>
        <begin position="78"/>
        <end position="141"/>
    </location>
</feature>
<reference evidence="2" key="1">
    <citation type="submission" date="2021-01" db="UniProtKB">
        <authorList>
            <consortium name="EnsemblMetazoa"/>
        </authorList>
    </citation>
    <scope>IDENTIFICATION</scope>
</reference>
<evidence type="ECO:0000256" key="1">
    <source>
        <dbReference type="SAM" id="MobiDB-lite"/>
    </source>
</evidence>
<proteinExistence type="predicted"/>
<dbReference type="AlphaFoldDB" id="A0A7M5UT75"/>
<dbReference type="GeneID" id="136800692"/>
<dbReference type="RefSeq" id="XP_066913454.1">
    <property type="nucleotide sequence ID" value="XM_067057353.1"/>
</dbReference>
<evidence type="ECO:0000313" key="2">
    <source>
        <dbReference type="EnsemblMetazoa" id="CLYHEMP005417.1"/>
    </source>
</evidence>